<proteinExistence type="predicted"/>
<dbReference type="InterPro" id="IPR004013">
    <property type="entry name" value="PHP_dom"/>
</dbReference>
<dbReference type="CDD" id="cd07432">
    <property type="entry name" value="PHP_HisPPase"/>
    <property type="match status" value="1"/>
</dbReference>
<evidence type="ECO:0000313" key="4">
    <source>
        <dbReference type="Proteomes" id="UP000600363"/>
    </source>
</evidence>
<comment type="caution">
    <text evidence="3">The sequence shown here is derived from an EMBL/GenBank/DDBJ whole genome shotgun (WGS) entry which is preliminary data.</text>
</comment>
<organism evidence="3 4">
    <name type="scientific">Methermicoccus shengliensis</name>
    <dbReference type="NCBI Taxonomy" id="660064"/>
    <lineage>
        <taxon>Archaea</taxon>
        <taxon>Methanobacteriati</taxon>
        <taxon>Methanobacteriota</taxon>
        <taxon>Stenosarchaea group</taxon>
        <taxon>Methanomicrobia</taxon>
        <taxon>Methanosarcinales</taxon>
        <taxon>Methermicoccaceae</taxon>
        <taxon>Methermicoccus</taxon>
    </lineage>
</organism>
<dbReference type="InterPro" id="IPR003141">
    <property type="entry name" value="Pol/His_phosphatase_N"/>
</dbReference>
<dbReference type="GO" id="GO:0005829">
    <property type="term" value="C:cytosol"/>
    <property type="evidence" value="ECO:0007669"/>
    <property type="project" value="TreeGrafter"/>
</dbReference>
<evidence type="ECO:0000256" key="1">
    <source>
        <dbReference type="SAM" id="MobiDB-lite"/>
    </source>
</evidence>
<name>A0A832RYJ7_9EURY</name>
<dbReference type="NCBIfam" id="NF004981">
    <property type="entry name" value="PRK06361.1"/>
    <property type="match status" value="1"/>
</dbReference>
<evidence type="ECO:0000259" key="2">
    <source>
        <dbReference type="SMART" id="SM00481"/>
    </source>
</evidence>
<sequence>MIDLHTHSLLSDGELVPAELVQRASVKGYRAIAITDHVDFSNVEHVLSCLNRLDAMRDAWSIEVLIGVEITHVPPSKIERLVELSRRLGAEVVVVHGETTSEPVAKGTNRAACIEGVDILAHPGFITIEEAELARESGVHIEITTRNGHNRTNGHVARTALEVGAPMVVDTDAHAPDDLVSAEFARMVAMGAGLDEREAHEATQTNPQRLMEEKLSLR</sequence>
<dbReference type="Proteomes" id="UP000600363">
    <property type="component" value="Unassembled WGS sequence"/>
</dbReference>
<dbReference type="GO" id="GO:0008270">
    <property type="term" value="F:zinc ion binding"/>
    <property type="evidence" value="ECO:0007669"/>
    <property type="project" value="TreeGrafter"/>
</dbReference>
<reference evidence="3" key="1">
    <citation type="journal article" date="2020" name="bioRxiv">
        <title>A rank-normalized archaeal taxonomy based on genome phylogeny resolves widespread incomplete and uneven classifications.</title>
        <authorList>
            <person name="Rinke C."/>
            <person name="Chuvochina M."/>
            <person name="Mussig A.J."/>
            <person name="Chaumeil P.-A."/>
            <person name="Waite D.W."/>
            <person name="Whitman W.B."/>
            <person name="Parks D.H."/>
            <person name="Hugenholtz P."/>
        </authorList>
    </citation>
    <scope>NUCLEOTIDE SEQUENCE</scope>
    <source>
        <strain evidence="3">UBA12518</strain>
    </source>
</reference>
<feature type="region of interest" description="Disordered" evidence="1">
    <location>
        <begin position="197"/>
        <end position="218"/>
    </location>
</feature>
<feature type="domain" description="Polymerase/histidinol phosphatase N-terminal" evidence="2">
    <location>
        <begin position="2"/>
        <end position="74"/>
    </location>
</feature>
<dbReference type="EMBL" id="DUIH01000012">
    <property type="protein sequence ID" value="HIH69726.1"/>
    <property type="molecule type" value="Genomic_DNA"/>
</dbReference>
<dbReference type="Pfam" id="PF02811">
    <property type="entry name" value="PHP"/>
    <property type="match status" value="1"/>
</dbReference>
<evidence type="ECO:0000313" key="3">
    <source>
        <dbReference type="EMBL" id="HIH69726.1"/>
    </source>
</evidence>
<dbReference type="SMART" id="SM00481">
    <property type="entry name" value="POLIIIAc"/>
    <property type="match status" value="1"/>
</dbReference>
<dbReference type="PANTHER" id="PTHR36928">
    <property type="entry name" value="PHOSPHATASE YCDX-RELATED"/>
    <property type="match status" value="1"/>
</dbReference>
<dbReference type="RefSeq" id="WP_042685988.1">
    <property type="nucleotide sequence ID" value="NZ_DUIH01000012.1"/>
</dbReference>
<gene>
    <name evidence="3" type="ORF">HA299_03775</name>
</gene>
<dbReference type="PANTHER" id="PTHR36928:SF1">
    <property type="entry name" value="PHOSPHATASE YCDX-RELATED"/>
    <property type="match status" value="1"/>
</dbReference>
<dbReference type="AlphaFoldDB" id="A0A832RYJ7"/>
<dbReference type="GO" id="GO:0042578">
    <property type="term" value="F:phosphoric ester hydrolase activity"/>
    <property type="evidence" value="ECO:0007669"/>
    <property type="project" value="TreeGrafter"/>
</dbReference>
<protein>
    <submittedName>
        <fullName evidence="3">Histidinol phosphate phosphatase domain-containing protein</fullName>
    </submittedName>
</protein>
<dbReference type="Gene3D" id="3.20.20.140">
    <property type="entry name" value="Metal-dependent hydrolases"/>
    <property type="match status" value="1"/>
</dbReference>
<dbReference type="InterPro" id="IPR050243">
    <property type="entry name" value="PHP_phosphatase"/>
</dbReference>
<dbReference type="SUPFAM" id="SSF89550">
    <property type="entry name" value="PHP domain-like"/>
    <property type="match status" value="1"/>
</dbReference>
<accession>A0A832RYJ7</accession>
<dbReference type="InterPro" id="IPR016195">
    <property type="entry name" value="Pol/histidinol_Pase-like"/>
</dbReference>